<proteinExistence type="predicted"/>
<keyword evidence="2" id="KW-0472">Membrane</keyword>
<sequence>MTYAGRNLTTISRFAQVVRLSGKSLSILFYWPCMLLRTWWSCVNICITGTIRKRSKFRTAFKLRTCLNGGLYGGVSNSPPRSCMSQTAGRRTVRQ</sequence>
<reference evidence="3" key="1">
    <citation type="submission" date="2016-12" db="EMBL/GenBank/DDBJ databases">
        <title>The genomes of Aspergillus section Nigri reveals drivers in fungal speciation.</title>
        <authorList>
            <consortium name="DOE Joint Genome Institute"/>
            <person name="Vesth T.C."/>
            <person name="Nybo J."/>
            <person name="Theobald S."/>
            <person name="Brandl J."/>
            <person name="Frisvad J.C."/>
            <person name="Nielsen K.F."/>
            <person name="Lyhne E.K."/>
            <person name="Kogle M.E."/>
            <person name="Kuo A."/>
            <person name="Riley R."/>
            <person name="Clum A."/>
            <person name="Nolan M."/>
            <person name="Lipzen A."/>
            <person name="Salamov A."/>
            <person name="Henrissat B."/>
            <person name="Wiebenga A."/>
            <person name="De Vries R.P."/>
            <person name="Grigoriev I.V."/>
            <person name="Mortensen U.H."/>
            <person name="Andersen M.R."/>
            <person name="Baker S.E."/>
        </authorList>
    </citation>
    <scope>NUCLEOTIDE SEQUENCE [LARGE SCALE GENOMIC DNA]</scope>
    <source>
        <strain evidence="3">CBS 115656</strain>
    </source>
</reference>
<gene>
    <name evidence="3" type="ORF">BO87DRAFT_156524</name>
</gene>
<keyword evidence="2" id="KW-0812">Transmembrane</keyword>
<dbReference type="EMBL" id="KZ821482">
    <property type="protein sequence ID" value="PYH30265.1"/>
    <property type="molecule type" value="Genomic_DNA"/>
</dbReference>
<evidence type="ECO:0000313" key="3">
    <source>
        <dbReference type="EMBL" id="PYH30265.1"/>
    </source>
</evidence>
<evidence type="ECO:0000256" key="1">
    <source>
        <dbReference type="SAM" id="MobiDB-lite"/>
    </source>
</evidence>
<keyword evidence="4" id="KW-1185">Reference proteome</keyword>
<evidence type="ECO:0000313" key="4">
    <source>
        <dbReference type="Proteomes" id="UP000247647"/>
    </source>
</evidence>
<accession>A0A318Y7J3</accession>
<name>A0A318Y7J3_ASPNB</name>
<evidence type="ECO:0000256" key="2">
    <source>
        <dbReference type="SAM" id="Phobius"/>
    </source>
</evidence>
<feature type="region of interest" description="Disordered" evidence="1">
    <location>
        <begin position="76"/>
        <end position="95"/>
    </location>
</feature>
<dbReference type="Proteomes" id="UP000247647">
    <property type="component" value="Unassembled WGS sequence"/>
</dbReference>
<keyword evidence="2" id="KW-1133">Transmembrane helix</keyword>
<organism evidence="3 4">
    <name type="scientific">Aspergillus neoniger (strain CBS 115656)</name>
    <dbReference type="NCBI Taxonomy" id="1448310"/>
    <lineage>
        <taxon>Eukaryota</taxon>
        <taxon>Fungi</taxon>
        <taxon>Dikarya</taxon>
        <taxon>Ascomycota</taxon>
        <taxon>Pezizomycotina</taxon>
        <taxon>Eurotiomycetes</taxon>
        <taxon>Eurotiomycetidae</taxon>
        <taxon>Eurotiales</taxon>
        <taxon>Aspergillaceae</taxon>
        <taxon>Aspergillus</taxon>
        <taxon>Aspergillus subgen. Circumdati</taxon>
    </lineage>
</organism>
<dbReference type="AlphaFoldDB" id="A0A318Y7J3"/>
<protein>
    <submittedName>
        <fullName evidence="3">Uncharacterized protein</fullName>
    </submittedName>
</protein>
<dbReference type="RefSeq" id="XP_025475743.1">
    <property type="nucleotide sequence ID" value="XM_025618217.1"/>
</dbReference>
<feature type="transmembrane region" description="Helical" evidence="2">
    <location>
        <begin position="29"/>
        <end position="51"/>
    </location>
</feature>
<dbReference type="GeneID" id="37120673"/>